<protein>
    <submittedName>
        <fullName evidence="3">Putative BTB/POZ domain-containing protein KCTD6-like</fullName>
    </submittedName>
</protein>
<dbReference type="EMBL" id="MRZV01000450">
    <property type="protein sequence ID" value="PIK49708.1"/>
    <property type="molecule type" value="Genomic_DNA"/>
</dbReference>
<dbReference type="InterPro" id="IPR003131">
    <property type="entry name" value="T1-type_BTB"/>
</dbReference>
<organism evidence="3 4">
    <name type="scientific">Stichopus japonicus</name>
    <name type="common">Sea cucumber</name>
    <dbReference type="NCBI Taxonomy" id="307972"/>
    <lineage>
        <taxon>Eukaryota</taxon>
        <taxon>Metazoa</taxon>
        <taxon>Echinodermata</taxon>
        <taxon>Eleutherozoa</taxon>
        <taxon>Echinozoa</taxon>
        <taxon>Holothuroidea</taxon>
        <taxon>Aspidochirotacea</taxon>
        <taxon>Aspidochirotida</taxon>
        <taxon>Stichopodidae</taxon>
        <taxon>Apostichopus</taxon>
    </lineage>
</organism>
<feature type="domain" description="Potassium channel tetramerisation-type BTB" evidence="2">
    <location>
        <begin position="2"/>
        <end position="67"/>
    </location>
</feature>
<dbReference type="OrthoDB" id="2414723at2759"/>
<dbReference type="STRING" id="307972.A0A2G8KP35"/>
<evidence type="ECO:0000259" key="2">
    <source>
        <dbReference type="Pfam" id="PF02214"/>
    </source>
</evidence>
<dbReference type="Pfam" id="PF02214">
    <property type="entry name" value="BTB_2"/>
    <property type="match status" value="1"/>
</dbReference>
<gene>
    <name evidence="3" type="ORF">BSL78_13384</name>
</gene>
<dbReference type="PANTHER" id="PTHR14499:SF144">
    <property type="entry name" value="POTASSIUM CHANNEL TETRAMERISATION-TYPE BTB DOMAIN-CONTAINING PROTEIN"/>
    <property type="match status" value="1"/>
</dbReference>
<dbReference type="PANTHER" id="PTHR14499">
    <property type="entry name" value="POTASSIUM CHANNEL TETRAMERIZATION DOMAIN-CONTAINING"/>
    <property type="match status" value="1"/>
</dbReference>
<evidence type="ECO:0000313" key="3">
    <source>
        <dbReference type="EMBL" id="PIK49708.1"/>
    </source>
</evidence>
<reference evidence="3 4" key="1">
    <citation type="journal article" date="2017" name="PLoS Biol.">
        <title>The sea cucumber genome provides insights into morphological evolution and visceral regeneration.</title>
        <authorList>
            <person name="Zhang X."/>
            <person name="Sun L."/>
            <person name="Yuan J."/>
            <person name="Sun Y."/>
            <person name="Gao Y."/>
            <person name="Zhang L."/>
            <person name="Li S."/>
            <person name="Dai H."/>
            <person name="Hamel J.F."/>
            <person name="Liu C."/>
            <person name="Yu Y."/>
            <person name="Liu S."/>
            <person name="Lin W."/>
            <person name="Guo K."/>
            <person name="Jin S."/>
            <person name="Xu P."/>
            <person name="Storey K.B."/>
            <person name="Huan P."/>
            <person name="Zhang T."/>
            <person name="Zhou Y."/>
            <person name="Zhang J."/>
            <person name="Lin C."/>
            <person name="Li X."/>
            <person name="Xing L."/>
            <person name="Huo D."/>
            <person name="Sun M."/>
            <person name="Wang L."/>
            <person name="Mercier A."/>
            <person name="Li F."/>
            <person name="Yang H."/>
            <person name="Xiang J."/>
        </authorList>
    </citation>
    <scope>NUCLEOTIDE SEQUENCE [LARGE SCALE GENOMIC DNA]</scope>
    <source>
        <strain evidence="3">Shaxun</strain>
        <tissue evidence="3">Muscle</tissue>
    </source>
</reference>
<dbReference type="Proteomes" id="UP000230750">
    <property type="component" value="Unassembled WGS sequence"/>
</dbReference>
<feature type="region of interest" description="Disordered" evidence="1">
    <location>
        <begin position="83"/>
        <end position="106"/>
    </location>
</feature>
<dbReference type="Gene3D" id="3.30.710.10">
    <property type="entry name" value="Potassium Channel Kv1.1, Chain A"/>
    <property type="match status" value="1"/>
</dbReference>
<dbReference type="SUPFAM" id="SSF54695">
    <property type="entry name" value="POZ domain"/>
    <property type="match status" value="1"/>
</dbReference>
<evidence type="ECO:0000256" key="1">
    <source>
        <dbReference type="SAM" id="MobiDB-lite"/>
    </source>
</evidence>
<accession>A0A2G8KP35</accession>
<keyword evidence="4" id="KW-1185">Reference proteome</keyword>
<dbReference type="InterPro" id="IPR011333">
    <property type="entry name" value="SKP1/BTB/POZ_sf"/>
</dbReference>
<evidence type="ECO:0000313" key="4">
    <source>
        <dbReference type="Proteomes" id="UP000230750"/>
    </source>
</evidence>
<sequence length="243" mass="27918">MLGSVFKYAAPVAITKDEHGRVFIDRDGELFRHILNYLRRGYLVLPEGFNELDMLSDEATFYELPKLVDLLHELKTRHSQKLKLGAGENSSQLDRPVVPSKKSSLTTTDSSERELITVKLLYENYNDMTTYDRFLVIRRNKTVRASCGHLSGRVDTFRQIPNTKFNEIVRDQFSDASGAFIISLPLQPAFLTEHHLYQDLTKIGFILDGLSSELRTIRKDGDEMLLSYKYLLFGRPRNTGIRP</sequence>
<dbReference type="GO" id="GO:0051260">
    <property type="term" value="P:protein homooligomerization"/>
    <property type="evidence" value="ECO:0007669"/>
    <property type="project" value="InterPro"/>
</dbReference>
<proteinExistence type="predicted"/>
<name>A0A2G8KP35_STIJA</name>
<comment type="caution">
    <text evidence="3">The sequence shown here is derived from an EMBL/GenBank/DDBJ whole genome shotgun (WGS) entry which is preliminary data.</text>
</comment>
<dbReference type="AlphaFoldDB" id="A0A2G8KP35"/>